<organism evidence="2 3">
    <name type="scientific">Rubritalea profundi</name>
    <dbReference type="NCBI Taxonomy" id="1658618"/>
    <lineage>
        <taxon>Bacteria</taxon>
        <taxon>Pseudomonadati</taxon>
        <taxon>Verrucomicrobiota</taxon>
        <taxon>Verrucomicrobiia</taxon>
        <taxon>Verrucomicrobiales</taxon>
        <taxon>Rubritaleaceae</taxon>
        <taxon>Rubritalea</taxon>
    </lineage>
</organism>
<evidence type="ECO:0000313" key="2">
    <source>
        <dbReference type="EMBL" id="PQJ29232.1"/>
    </source>
</evidence>
<dbReference type="SUPFAM" id="SSF53067">
    <property type="entry name" value="Actin-like ATPase domain"/>
    <property type="match status" value="1"/>
</dbReference>
<comment type="similarity">
    <text evidence="1">Belongs to the ROK (NagC/XylR) family.</text>
</comment>
<accession>A0A2S7U4I2</accession>
<dbReference type="OrthoDB" id="9795247at2"/>
<dbReference type="Gene3D" id="3.30.420.40">
    <property type="match status" value="2"/>
</dbReference>
<evidence type="ECO:0000313" key="3">
    <source>
        <dbReference type="Proteomes" id="UP000239907"/>
    </source>
</evidence>
<evidence type="ECO:0000256" key="1">
    <source>
        <dbReference type="ARBA" id="ARBA00006479"/>
    </source>
</evidence>
<dbReference type="EMBL" id="MQWA01000001">
    <property type="protein sequence ID" value="PQJ29232.1"/>
    <property type="molecule type" value="Genomic_DNA"/>
</dbReference>
<dbReference type="PANTHER" id="PTHR18964:SF149">
    <property type="entry name" value="BIFUNCTIONAL UDP-N-ACETYLGLUCOSAMINE 2-EPIMERASE_N-ACETYLMANNOSAMINE KINASE"/>
    <property type="match status" value="1"/>
</dbReference>
<sequence length="313" mass="32925">MEFTDKAIGIDFGGSSIKMGVVLGKQIIAEAPVIIPKDYPIPTELIKAIADQVNALKEEHCDIKAIGCGVPGFVDTPTGRIHNLTNVPGWVDIPLRDLLSEKTGLPCVVENDANAMGIAEWKLGAGAGYQHLICLTLGTGVGGAVIVNNQIVRGSQFVAGELGQSSINYNGRVGAYNNPGALEDYIGNNEFAIDSQRAYLEAGIEKFIDDCSPAALDAAATAGCEVAIACWDDFARKLACTLANCCWLLNPEAFIIGGGLSNAGNTLFTPLRKHLAAQLSAPFRDHLKIIPAKFSNEAGIIGCAVLALEMADA</sequence>
<dbReference type="InterPro" id="IPR000600">
    <property type="entry name" value="ROK"/>
</dbReference>
<protein>
    <submittedName>
        <fullName evidence="2">Sugar kinase</fullName>
    </submittedName>
</protein>
<dbReference type="InterPro" id="IPR043129">
    <property type="entry name" value="ATPase_NBD"/>
</dbReference>
<dbReference type="GO" id="GO:0016301">
    <property type="term" value="F:kinase activity"/>
    <property type="evidence" value="ECO:0007669"/>
    <property type="project" value="UniProtKB-KW"/>
</dbReference>
<comment type="caution">
    <text evidence="2">The sequence shown here is derived from an EMBL/GenBank/DDBJ whole genome shotgun (WGS) entry which is preliminary data.</text>
</comment>
<dbReference type="PANTHER" id="PTHR18964">
    <property type="entry name" value="ROK (REPRESSOR, ORF, KINASE) FAMILY"/>
    <property type="match status" value="1"/>
</dbReference>
<dbReference type="Pfam" id="PF00480">
    <property type="entry name" value="ROK"/>
    <property type="match status" value="1"/>
</dbReference>
<keyword evidence="2" id="KW-0418">Kinase</keyword>
<dbReference type="AlphaFoldDB" id="A0A2S7U4I2"/>
<gene>
    <name evidence="2" type="ORF">BSZ32_12510</name>
</gene>
<dbReference type="RefSeq" id="WP_105043724.1">
    <property type="nucleotide sequence ID" value="NZ_MQWA01000001.1"/>
</dbReference>
<keyword evidence="2" id="KW-0808">Transferase</keyword>
<reference evidence="2 3" key="1">
    <citation type="submission" date="2016-12" db="EMBL/GenBank/DDBJ databases">
        <title>Study of bacterial adaptation to deep sea.</title>
        <authorList>
            <person name="Song J."/>
            <person name="Yoshizawa S."/>
            <person name="Kogure K."/>
        </authorList>
    </citation>
    <scope>NUCLEOTIDE SEQUENCE [LARGE SCALE GENOMIC DNA]</scope>
    <source>
        <strain evidence="2 3">SAORIC-165</strain>
    </source>
</reference>
<dbReference type="Proteomes" id="UP000239907">
    <property type="component" value="Unassembled WGS sequence"/>
</dbReference>
<keyword evidence="3" id="KW-1185">Reference proteome</keyword>
<proteinExistence type="inferred from homology"/>
<name>A0A2S7U4I2_9BACT</name>